<dbReference type="PANTHER" id="PTHR39210">
    <property type="entry name" value="HEPARIN-SULFATE LYASE"/>
    <property type="match status" value="1"/>
</dbReference>
<dbReference type="RefSeq" id="WP_148520566.1">
    <property type="nucleotide sequence ID" value="NZ_VSGZ01000016.1"/>
</dbReference>
<proteinExistence type="predicted"/>
<protein>
    <recommendedName>
        <fullName evidence="3">Heparin-sulfate lyase N-terminal domain-containing protein</fullName>
    </recommendedName>
</protein>
<dbReference type="AlphaFoldDB" id="A0A8B5ZNC1"/>
<accession>A0A8B5ZNC1</accession>
<evidence type="ECO:0000313" key="1">
    <source>
        <dbReference type="EMBL" id="TXY93571.1"/>
    </source>
</evidence>
<reference evidence="1 2" key="1">
    <citation type="submission" date="2019-06" db="EMBL/GenBank/DDBJ databases">
        <title>Vibrio cholerae phylogeny based on whole-genome sequencing reveals genetic diversity and population strucutre.</title>
        <authorList>
            <person name="Zhiqiu Y."/>
            <person name="Bin L."/>
            <person name="Lingyan J."/>
        </authorList>
    </citation>
    <scope>NUCLEOTIDE SEQUENCE [LARGE SCALE GENOMIC DNA]</scope>
    <source>
        <strain evidence="1 2">N2768</strain>
    </source>
</reference>
<sequence>MLSRVSPVLKTLLHDLKCYIKTIHTSFRELNIKCNLSKYRVKRITVSFSDEILLERSKLVLDGKDFFLGGTSGKINGLESVPNSLKYLRFTPYFCIKPHRFNKKGDIKIVWDRCRGYHLPVLALSKPELLFNAIREYKTFLFLGYMWSSPMEVSFRAINIILALSLLSEEHRKKISNMVFLVLHQHASYLHHNFEIGSSGHTNNHYLSNVIAAELLSQVLVGKSIGLYRNTVVSEINKQFCKDGSNFEGSTSYHFLSTELVFWFYMLDQGNTFEYVERLQRAIGVCQLLIDSKGNIPLVGDNDSGAVVKLLVSLTKPNLVGRHFIYNNRTEELIENLANYGERTSFFLKYITPKPCEELCRSSTLQPVLDGMKKSNKFVFPFLNEYKVYYLSGISLFVIKTKSQYLTIKCGPLGQLGRGGHDHHDQGSFTLTDIERGTSIRDVGTGSYSDYYSEFSNCRGVITHNNFIDTRQVQFDSSKPFKSMHPSGEYFFYEDEITVVINYGDFKVARKFSFQNVLIVEDFVEDYGKMVNVSNLSLYDFYSMYGVKA</sequence>
<gene>
    <name evidence="1" type="ORF">FXE67_03430</name>
</gene>
<dbReference type="EMBL" id="VSGZ01000016">
    <property type="protein sequence ID" value="TXY93571.1"/>
    <property type="molecule type" value="Genomic_DNA"/>
</dbReference>
<dbReference type="PANTHER" id="PTHR39210:SF1">
    <property type="entry name" value="HEPARIN-SULFATE LYASE"/>
    <property type="match status" value="1"/>
</dbReference>
<comment type="caution">
    <text evidence="1">The sequence shown here is derived from an EMBL/GenBank/DDBJ whole genome shotgun (WGS) entry which is preliminary data.</text>
</comment>
<dbReference type="Gene3D" id="2.70.98.70">
    <property type="match status" value="1"/>
</dbReference>
<evidence type="ECO:0008006" key="3">
    <source>
        <dbReference type="Google" id="ProtNLM"/>
    </source>
</evidence>
<dbReference type="Proteomes" id="UP000323583">
    <property type="component" value="Unassembled WGS sequence"/>
</dbReference>
<dbReference type="SUPFAM" id="SSF48230">
    <property type="entry name" value="Chondroitin AC/alginate lyase"/>
    <property type="match status" value="1"/>
</dbReference>
<dbReference type="Gene3D" id="1.50.10.100">
    <property type="entry name" value="Chondroitin AC/alginate lyase"/>
    <property type="match status" value="1"/>
</dbReference>
<dbReference type="InterPro" id="IPR008929">
    <property type="entry name" value="Chondroitin_lyas"/>
</dbReference>
<organism evidence="1 2">
    <name type="scientific">Vibrio cholerae</name>
    <dbReference type="NCBI Taxonomy" id="666"/>
    <lineage>
        <taxon>Bacteria</taxon>
        <taxon>Pseudomonadati</taxon>
        <taxon>Pseudomonadota</taxon>
        <taxon>Gammaproteobacteria</taxon>
        <taxon>Vibrionales</taxon>
        <taxon>Vibrionaceae</taxon>
        <taxon>Vibrio</taxon>
    </lineage>
</organism>
<evidence type="ECO:0000313" key="2">
    <source>
        <dbReference type="Proteomes" id="UP000323583"/>
    </source>
</evidence>
<name>A0A8B5ZNC1_VIBCL</name>